<protein>
    <recommendedName>
        <fullName evidence="6">Galactose oxidase</fullName>
    </recommendedName>
</protein>
<keyword evidence="5" id="KW-1185">Reference proteome</keyword>
<dbReference type="Pfam" id="PF07250">
    <property type="entry name" value="Glyoxal_oxid_N"/>
    <property type="match status" value="1"/>
</dbReference>
<dbReference type="Gene3D" id="2.130.10.80">
    <property type="entry name" value="Galactose oxidase/kelch, beta-propeller"/>
    <property type="match status" value="1"/>
</dbReference>
<dbReference type="PANTHER" id="PTHR32208:SF93">
    <property type="entry name" value="ALDEHYDE OXIDASE GLOX1"/>
    <property type="match status" value="1"/>
</dbReference>
<dbReference type="Pfam" id="PF09118">
    <property type="entry name" value="GO-like_E_set"/>
    <property type="match status" value="1"/>
</dbReference>
<evidence type="ECO:0000259" key="2">
    <source>
        <dbReference type="Pfam" id="PF07250"/>
    </source>
</evidence>
<dbReference type="InterPro" id="IPR009880">
    <property type="entry name" value="Glyoxal_oxidase_N"/>
</dbReference>
<keyword evidence="1" id="KW-0732">Signal</keyword>
<dbReference type="EMBL" id="OX451735">
    <property type="protein sequence ID" value="CAI8594725.1"/>
    <property type="molecule type" value="Genomic_DNA"/>
</dbReference>
<name>A0AAV0Z844_VICFA</name>
<proteinExistence type="predicted"/>
<dbReference type="SUPFAM" id="SSF50965">
    <property type="entry name" value="Galactose oxidase, central domain"/>
    <property type="match status" value="1"/>
</dbReference>
<dbReference type="SUPFAM" id="SSF81296">
    <property type="entry name" value="E set domains"/>
    <property type="match status" value="1"/>
</dbReference>
<evidence type="ECO:0000259" key="3">
    <source>
        <dbReference type="Pfam" id="PF09118"/>
    </source>
</evidence>
<dbReference type="InterPro" id="IPR014756">
    <property type="entry name" value="Ig_E-set"/>
</dbReference>
<feature type="domain" description="Glyoxal oxidase N-terminal" evidence="2">
    <location>
        <begin position="70"/>
        <end position="467"/>
    </location>
</feature>
<evidence type="ECO:0000313" key="4">
    <source>
        <dbReference type="EMBL" id="CAI8594725.1"/>
    </source>
</evidence>
<dbReference type="CDD" id="cd02851">
    <property type="entry name" value="E_set_GO_C"/>
    <property type="match status" value="1"/>
</dbReference>
<reference evidence="4 5" key="1">
    <citation type="submission" date="2023-01" db="EMBL/GenBank/DDBJ databases">
        <authorList>
            <person name="Kreplak J."/>
        </authorList>
    </citation>
    <scope>NUCLEOTIDE SEQUENCE [LARGE SCALE GENOMIC DNA]</scope>
</reference>
<dbReference type="InterPro" id="IPR013783">
    <property type="entry name" value="Ig-like_fold"/>
</dbReference>
<sequence length="587" mass="66127">MTTLTSVIVILTILTLTLTFFVVDAKQKKQKLQIPFPIFGGGQATAKPDFDTASIGQWEILSQNSGVSAMQINLMPTNKIVVYDATIYRLSRLQYTKGMPCVPYRDDRTLQNKIDCFAHSMEYDIETNLVRPLKVTQDPWCSCGGLTPDGTLVSAGGFQDGTRTIRHFGGPTCKGNNCDWREYKNTLQEDRWYGTQTILANGDFIVVGGRRAFSYEYLPKQEGLKTERIYFFPFLYETSDIDENNLYPFTHLIPDGNLFIFSNNRSLLLNPKTNKVVRTYPVLPGGARNYPASGTSALLPIDLSNQDNNGPYKAEVLICGGNSHDAFYIAETKKTFEPCLKDCNRMIITDKVPKWETEQMPSSRTMGDCLNLPNGQLLFINGAQKGTAGWWDADSPNLTPALYYPERKNGQRFKQMAPTKISRMYHSTSAVLPNGKIWVAGSNTHDTYKDIDKFPTETRVEGFSPPYLDQTLDKHKPIMIDEFTGKNLKYGHKFEIQFMLPNDVGNNDLSKADIKVTMYFPPFTTHGYSMSQRLLLLNIRSISTDRQGLYSIVALAPPSGELAPPGYYLLYVVHRSVPSTGLWIHIE</sequence>
<dbReference type="Gene3D" id="2.60.40.10">
    <property type="entry name" value="Immunoglobulins"/>
    <property type="match status" value="1"/>
</dbReference>
<dbReference type="InterPro" id="IPR011043">
    <property type="entry name" value="Gal_Oxase/kelch_b-propeller"/>
</dbReference>
<evidence type="ECO:0008006" key="6">
    <source>
        <dbReference type="Google" id="ProtNLM"/>
    </source>
</evidence>
<dbReference type="InterPro" id="IPR037293">
    <property type="entry name" value="Gal_Oxidase_central_sf"/>
</dbReference>
<dbReference type="PANTHER" id="PTHR32208">
    <property type="entry name" value="SECRETED PROTEIN-RELATED"/>
    <property type="match status" value="1"/>
</dbReference>
<dbReference type="AlphaFoldDB" id="A0AAV0Z844"/>
<accession>A0AAV0Z844</accession>
<evidence type="ECO:0000256" key="1">
    <source>
        <dbReference type="ARBA" id="ARBA00022729"/>
    </source>
</evidence>
<gene>
    <name evidence="4" type="ORF">VFH_I155200</name>
</gene>
<evidence type="ECO:0000313" key="5">
    <source>
        <dbReference type="Proteomes" id="UP001157006"/>
    </source>
</evidence>
<feature type="domain" description="Galactose oxidase-like Early set" evidence="3">
    <location>
        <begin position="480"/>
        <end position="586"/>
    </location>
</feature>
<organism evidence="4 5">
    <name type="scientific">Vicia faba</name>
    <name type="common">Broad bean</name>
    <name type="synonym">Faba vulgaris</name>
    <dbReference type="NCBI Taxonomy" id="3906"/>
    <lineage>
        <taxon>Eukaryota</taxon>
        <taxon>Viridiplantae</taxon>
        <taxon>Streptophyta</taxon>
        <taxon>Embryophyta</taxon>
        <taxon>Tracheophyta</taxon>
        <taxon>Spermatophyta</taxon>
        <taxon>Magnoliopsida</taxon>
        <taxon>eudicotyledons</taxon>
        <taxon>Gunneridae</taxon>
        <taxon>Pentapetalae</taxon>
        <taxon>rosids</taxon>
        <taxon>fabids</taxon>
        <taxon>Fabales</taxon>
        <taxon>Fabaceae</taxon>
        <taxon>Papilionoideae</taxon>
        <taxon>50 kb inversion clade</taxon>
        <taxon>NPAAA clade</taxon>
        <taxon>Hologalegina</taxon>
        <taxon>IRL clade</taxon>
        <taxon>Fabeae</taxon>
        <taxon>Vicia</taxon>
    </lineage>
</organism>
<dbReference type="InterPro" id="IPR015202">
    <property type="entry name" value="GO-like_E_set"/>
</dbReference>
<dbReference type="Proteomes" id="UP001157006">
    <property type="component" value="Chromosome 1S"/>
</dbReference>